<accession>A0A409VPH6</accession>
<gene>
    <name evidence="2" type="ORF">CVT26_005778</name>
</gene>
<dbReference type="EMBL" id="NHYE01005601">
    <property type="protein sequence ID" value="PPQ68172.1"/>
    <property type="molecule type" value="Genomic_DNA"/>
</dbReference>
<organism evidence="2 3">
    <name type="scientific">Gymnopilus dilepis</name>
    <dbReference type="NCBI Taxonomy" id="231916"/>
    <lineage>
        <taxon>Eukaryota</taxon>
        <taxon>Fungi</taxon>
        <taxon>Dikarya</taxon>
        <taxon>Basidiomycota</taxon>
        <taxon>Agaricomycotina</taxon>
        <taxon>Agaricomycetes</taxon>
        <taxon>Agaricomycetidae</taxon>
        <taxon>Agaricales</taxon>
        <taxon>Agaricineae</taxon>
        <taxon>Hymenogastraceae</taxon>
        <taxon>Gymnopilus</taxon>
    </lineage>
</organism>
<feature type="transmembrane region" description="Helical" evidence="1">
    <location>
        <begin position="352"/>
        <end position="374"/>
    </location>
</feature>
<evidence type="ECO:0000313" key="2">
    <source>
        <dbReference type="EMBL" id="PPQ68172.1"/>
    </source>
</evidence>
<keyword evidence="1" id="KW-0472">Membrane</keyword>
<feature type="transmembrane region" description="Helical" evidence="1">
    <location>
        <begin position="326"/>
        <end position="346"/>
    </location>
</feature>
<dbReference type="OrthoDB" id="2923771at2759"/>
<feature type="transmembrane region" description="Helical" evidence="1">
    <location>
        <begin position="25"/>
        <end position="47"/>
    </location>
</feature>
<dbReference type="InParanoid" id="A0A409VPH6"/>
<evidence type="ECO:0000256" key="1">
    <source>
        <dbReference type="SAM" id="Phobius"/>
    </source>
</evidence>
<feature type="transmembrane region" description="Helical" evidence="1">
    <location>
        <begin position="67"/>
        <end position="85"/>
    </location>
</feature>
<proteinExistence type="predicted"/>
<feature type="transmembrane region" description="Helical" evidence="1">
    <location>
        <begin position="381"/>
        <end position="401"/>
    </location>
</feature>
<reference evidence="2 3" key="1">
    <citation type="journal article" date="2018" name="Evol. Lett.">
        <title>Horizontal gene cluster transfer increased hallucinogenic mushroom diversity.</title>
        <authorList>
            <person name="Reynolds H.T."/>
            <person name="Vijayakumar V."/>
            <person name="Gluck-Thaler E."/>
            <person name="Korotkin H.B."/>
            <person name="Matheny P.B."/>
            <person name="Slot J.C."/>
        </authorList>
    </citation>
    <scope>NUCLEOTIDE SEQUENCE [LARGE SCALE GENOMIC DNA]</scope>
    <source>
        <strain evidence="2 3">SRW20</strain>
    </source>
</reference>
<protein>
    <submittedName>
        <fullName evidence="2">Uncharacterized protein</fullName>
    </submittedName>
</protein>
<comment type="caution">
    <text evidence="2">The sequence shown here is derived from an EMBL/GenBank/DDBJ whole genome shotgun (WGS) entry which is preliminary data.</text>
</comment>
<dbReference type="Proteomes" id="UP000284706">
    <property type="component" value="Unassembled WGS sequence"/>
</dbReference>
<keyword evidence="3" id="KW-1185">Reference proteome</keyword>
<keyword evidence="1" id="KW-1133">Transmembrane helix</keyword>
<name>A0A409VPH6_9AGAR</name>
<dbReference type="AlphaFoldDB" id="A0A409VPH6"/>
<evidence type="ECO:0000313" key="3">
    <source>
        <dbReference type="Proteomes" id="UP000284706"/>
    </source>
</evidence>
<sequence>MINPEYCSKRQPFFPTWPFGKKRRVVALSITLIASSCITFIIGASGLRVKPLSLHAATSPAPANVRSLAYGSIPQLIFAIEVITADPMSRTITMDWYPQLESRCRTSGSSEVMDIFVNPLSLLSSCIAITSALYLDSGSLDSSSPSFTSSPPYQPVFQYNRTMQCSQNDPLNASFRTVTKLLVSRPFATTAITPLASSSTLQNYPFDQYDFTIFDLVSQLIKHLDTRHNLSFTLLITTPELLFRSIYLTLLELLCMFIPRSHRRRHSPFEFRIKIDNHDVLRFSKFAALFFPDPATIESHENICSFDCCHQLFSLKFISCHQYRELIYFWRLIAATFLAVCASTVIYPSHAIYAELFVVPVGAVFALTSVRANLPGAPVGFDLYSILPVLVVTGLSLPNFGDPLSQISGERPFLKYP</sequence>
<dbReference type="STRING" id="231916.A0A409VPH6"/>
<keyword evidence="1" id="KW-0812">Transmembrane</keyword>